<dbReference type="SUPFAM" id="SSF53738">
    <property type="entry name" value="Phosphoglucomutase, first 3 domains"/>
    <property type="match status" value="3"/>
</dbReference>
<keyword evidence="5 7" id="KW-0460">Magnesium</keyword>
<dbReference type="InterPro" id="IPR036900">
    <property type="entry name" value="A-D-PHexomutase_C_sf"/>
</dbReference>
<evidence type="ECO:0000259" key="9">
    <source>
        <dbReference type="Pfam" id="PF02879"/>
    </source>
</evidence>
<evidence type="ECO:0000256" key="5">
    <source>
        <dbReference type="ARBA" id="ARBA00022842"/>
    </source>
</evidence>
<name>A0A2M7IKA3_9BACT</name>
<dbReference type="GO" id="GO:0005975">
    <property type="term" value="P:carbohydrate metabolic process"/>
    <property type="evidence" value="ECO:0007669"/>
    <property type="project" value="InterPro"/>
</dbReference>
<feature type="domain" description="Alpha-D-phosphohexomutase alpha/beta/alpha" evidence="9">
    <location>
        <begin position="155"/>
        <end position="252"/>
    </location>
</feature>
<proteinExistence type="inferred from homology"/>
<dbReference type="Gene3D" id="3.40.120.10">
    <property type="entry name" value="Alpha-D-Glucose-1,6-Bisphosphate, subunit A, domain 3"/>
    <property type="match status" value="3"/>
</dbReference>
<organism evidence="11 12">
    <name type="scientific">Candidatus Nealsonbacteria bacterium CG_4_8_14_3_um_filter_40_11</name>
    <dbReference type="NCBI Taxonomy" id="1974690"/>
    <lineage>
        <taxon>Bacteria</taxon>
        <taxon>Candidatus Nealsoniibacteriota</taxon>
    </lineage>
</organism>
<dbReference type="Pfam" id="PF02879">
    <property type="entry name" value="PGM_PMM_II"/>
    <property type="match status" value="1"/>
</dbReference>
<evidence type="ECO:0000256" key="3">
    <source>
        <dbReference type="ARBA" id="ARBA00022553"/>
    </source>
</evidence>
<evidence type="ECO:0000313" key="11">
    <source>
        <dbReference type="EMBL" id="PIW90232.1"/>
    </source>
</evidence>
<keyword evidence="6" id="KW-0413">Isomerase</keyword>
<dbReference type="PRINTS" id="PR00509">
    <property type="entry name" value="PGMPMM"/>
</dbReference>
<dbReference type="InterPro" id="IPR005845">
    <property type="entry name" value="A-D-PHexomutase_a/b/a-II"/>
</dbReference>
<dbReference type="GO" id="GO:0016868">
    <property type="term" value="F:intramolecular phosphotransferase activity"/>
    <property type="evidence" value="ECO:0007669"/>
    <property type="project" value="InterPro"/>
</dbReference>
<protein>
    <submittedName>
        <fullName evidence="11">Phosphomannomutase</fullName>
    </submittedName>
</protein>
<dbReference type="InterPro" id="IPR005846">
    <property type="entry name" value="A-D-PHexomutase_a/b/a-III"/>
</dbReference>
<evidence type="ECO:0000259" key="10">
    <source>
        <dbReference type="Pfam" id="PF02880"/>
    </source>
</evidence>
<evidence type="ECO:0000256" key="6">
    <source>
        <dbReference type="ARBA" id="ARBA00023235"/>
    </source>
</evidence>
<reference evidence="12" key="1">
    <citation type="submission" date="2017-09" db="EMBL/GenBank/DDBJ databases">
        <title>Depth-based differentiation of microbial function through sediment-hosted aquifers and enrichment of novel symbionts in the deep terrestrial subsurface.</title>
        <authorList>
            <person name="Probst A.J."/>
            <person name="Ladd B."/>
            <person name="Jarett J.K."/>
            <person name="Geller-Mcgrath D.E."/>
            <person name="Sieber C.M.K."/>
            <person name="Emerson J.B."/>
            <person name="Anantharaman K."/>
            <person name="Thomas B.C."/>
            <person name="Malmstrom R."/>
            <person name="Stieglmeier M."/>
            <person name="Klingl A."/>
            <person name="Woyke T."/>
            <person name="Ryan C.M."/>
            <person name="Banfield J.F."/>
        </authorList>
    </citation>
    <scope>NUCLEOTIDE SEQUENCE [LARGE SCALE GENOMIC DNA]</scope>
</reference>
<dbReference type="CDD" id="cd03089">
    <property type="entry name" value="PMM_PGM"/>
    <property type="match status" value="1"/>
</dbReference>
<evidence type="ECO:0000259" key="8">
    <source>
        <dbReference type="Pfam" id="PF02878"/>
    </source>
</evidence>
<evidence type="ECO:0000313" key="12">
    <source>
        <dbReference type="Proteomes" id="UP000229238"/>
    </source>
</evidence>
<dbReference type="PANTHER" id="PTHR43771:SF2">
    <property type="entry name" value="PHOSPHOMANNOMUTASE_PHOSPHOGLUCOMUTASE"/>
    <property type="match status" value="1"/>
</dbReference>
<dbReference type="Proteomes" id="UP000229238">
    <property type="component" value="Unassembled WGS sequence"/>
</dbReference>
<dbReference type="InterPro" id="IPR005844">
    <property type="entry name" value="A-D-PHexomutase_a/b/a-I"/>
</dbReference>
<comment type="cofactor">
    <cofactor evidence="1">
        <name>Mg(2+)</name>
        <dbReference type="ChEBI" id="CHEBI:18420"/>
    </cofactor>
</comment>
<dbReference type="PANTHER" id="PTHR43771">
    <property type="entry name" value="PHOSPHOMANNOMUTASE"/>
    <property type="match status" value="1"/>
</dbReference>
<dbReference type="Pfam" id="PF02880">
    <property type="entry name" value="PGM_PMM_III"/>
    <property type="match status" value="1"/>
</dbReference>
<sequence length="475" mass="53846">MKINPYIFRGYDIRGEVNKDLNPEIVEHIGMAFGTYLKRRGVKKAVVSRDSRGTSPQYSEAIIKGLSWAGIDTMDIGMELIGTFYWSQYYLNCKGGVYVTGSHNPAEYNGFKLANDFSETLVTGGIQELRKRVESEDYEKGKARGEVKKQNIRQAYFEDLLKRIPLKKKFKVVVEAGYATAGTIAPDLLKKADCKVVENNCKLDPSFPLGAPDPTSIIIAQRLRERVLQEKADIGFSYDSDGDRIGIVDDKGNIIWNDVLVALFAIDVLNDHPGATIMFNTLCSKAVEETILKYHGRPFMWRVGHSFLKKKNQEVKAAFIGELSGHFFFSADFYNHDDGLYSTLRLLSYLAKTNQSLSAAISSLPVYISSPEIKIYCADDKKIDLIAKISQVLKKDFPQAEVIDDERAGDGVRLDLPDEMLVVRYSQNGPYLTIKFEAKTEERYNYLRNYIKKLLLSYEEIDWNSDINLNVKVFE</sequence>
<dbReference type="GO" id="GO:0000287">
    <property type="term" value="F:magnesium ion binding"/>
    <property type="evidence" value="ECO:0007669"/>
    <property type="project" value="InterPro"/>
</dbReference>
<feature type="domain" description="Alpha-D-phosphohexomutase alpha/beta/alpha" evidence="10">
    <location>
        <begin position="258"/>
        <end position="364"/>
    </location>
</feature>
<dbReference type="InterPro" id="IPR016055">
    <property type="entry name" value="A-D-PHexomutase_a/b/a-I/II/III"/>
</dbReference>
<evidence type="ECO:0000256" key="7">
    <source>
        <dbReference type="RuleBase" id="RU004326"/>
    </source>
</evidence>
<dbReference type="InterPro" id="IPR016066">
    <property type="entry name" value="A-D-PHexomutase_CS"/>
</dbReference>
<dbReference type="SUPFAM" id="SSF55957">
    <property type="entry name" value="Phosphoglucomutase, C-terminal domain"/>
    <property type="match status" value="1"/>
</dbReference>
<dbReference type="AlphaFoldDB" id="A0A2M7IKA3"/>
<dbReference type="PROSITE" id="PS00710">
    <property type="entry name" value="PGM_PMM"/>
    <property type="match status" value="1"/>
</dbReference>
<keyword evidence="3" id="KW-0597">Phosphoprotein</keyword>
<gene>
    <name evidence="11" type="ORF">COZ92_01280</name>
</gene>
<dbReference type="Gene3D" id="3.30.310.50">
    <property type="entry name" value="Alpha-D-phosphohexomutase, C-terminal domain"/>
    <property type="match status" value="1"/>
</dbReference>
<dbReference type="EMBL" id="PFHH01000026">
    <property type="protein sequence ID" value="PIW90232.1"/>
    <property type="molecule type" value="Genomic_DNA"/>
</dbReference>
<keyword evidence="4 7" id="KW-0479">Metal-binding</keyword>
<evidence type="ECO:0000256" key="2">
    <source>
        <dbReference type="ARBA" id="ARBA00010231"/>
    </source>
</evidence>
<evidence type="ECO:0000256" key="1">
    <source>
        <dbReference type="ARBA" id="ARBA00001946"/>
    </source>
</evidence>
<feature type="domain" description="Alpha-D-phosphohexomutase alpha/beta/alpha" evidence="8">
    <location>
        <begin position="7"/>
        <end position="137"/>
    </location>
</feature>
<comment type="caution">
    <text evidence="11">The sequence shown here is derived from an EMBL/GenBank/DDBJ whole genome shotgun (WGS) entry which is preliminary data.</text>
</comment>
<comment type="similarity">
    <text evidence="2 7">Belongs to the phosphohexose mutase family.</text>
</comment>
<accession>A0A2M7IKA3</accession>
<evidence type="ECO:0000256" key="4">
    <source>
        <dbReference type="ARBA" id="ARBA00022723"/>
    </source>
</evidence>
<dbReference type="Pfam" id="PF02878">
    <property type="entry name" value="PGM_PMM_I"/>
    <property type="match status" value="1"/>
</dbReference>
<dbReference type="InterPro" id="IPR005841">
    <property type="entry name" value="Alpha-D-phosphohexomutase_SF"/>
</dbReference>